<name>A0A1G9LMV0_9BACT</name>
<dbReference type="InterPro" id="IPR010985">
    <property type="entry name" value="Ribbon_hlx_hlx"/>
</dbReference>
<dbReference type="Pfam" id="PF03869">
    <property type="entry name" value="Arc"/>
    <property type="match status" value="1"/>
</dbReference>
<organism evidence="3 4">
    <name type="scientific">Catalinimonas alkaloidigena</name>
    <dbReference type="NCBI Taxonomy" id="1075417"/>
    <lineage>
        <taxon>Bacteria</taxon>
        <taxon>Pseudomonadati</taxon>
        <taxon>Bacteroidota</taxon>
        <taxon>Cytophagia</taxon>
        <taxon>Cytophagales</taxon>
        <taxon>Catalimonadaceae</taxon>
        <taxon>Catalinimonas</taxon>
    </lineage>
</organism>
<dbReference type="GO" id="GO:0006355">
    <property type="term" value="P:regulation of DNA-templated transcription"/>
    <property type="evidence" value="ECO:0007669"/>
    <property type="project" value="InterPro"/>
</dbReference>
<proteinExistence type="predicted"/>
<evidence type="ECO:0000256" key="1">
    <source>
        <dbReference type="SAM" id="MobiDB-lite"/>
    </source>
</evidence>
<dbReference type="OrthoDB" id="9812601at2"/>
<protein>
    <recommendedName>
        <fullName evidence="2">Arc-like DNA binding domain-containing protein</fullName>
    </recommendedName>
</protein>
<accession>A0A1G9LMV0</accession>
<evidence type="ECO:0000259" key="2">
    <source>
        <dbReference type="Pfam" id="PF03869"/>
    </source>
</evidence>
<dbReference type="EMBL" id="FNFO01000007">
    <property type="protein sequence ID" value="SDL63183.1"/>
    <property type="molecule type" value="Genomic_DNA"/>
</dbReference>
<keyword evidence="4" id="KW-1185">Reference proteome</keyword>
<evidence type="ECO:0000313" key="3">
    <source>
        <dbReference type="EMBL" id="SDL63183.1"/>
    </source>
</evidence>
<dbReference type="SUPFAM" id="SSF47598">
    <property type="entry name" value="Ribbon-helix-helix"/>
    <property type="match status" value="1"/>
</dbReference>
<dbReference type="RefSeq" id="WP_089684387.1">
    <property type="nucleotide sequence ID" value="NZ_FNFO01000007.1"/>
</dbReference>
<feature type="domain" description="Arc-like DNA binding" evidence="2">
    <location>
        <begin position="2"/>
        <end position="47"/>
    </location>
</feature>
<dbReference type="STRING" id="1075417.SAMN05421823_107101"/>
<dbReference type="Gene3D" id="1.10.1220.10">
    <property type="entry name" value="Met repressor-like"/>
    <property type="match status" value="1"/>
</dbReference>
<dbReference type="AlphaFoldDB" id="A0A1G9LMV0"/>
<dbReference type="GO" id="GO:0003677">
    <property type="term" value="F:DNA binding"/>
    <property type="evidence" value="ECO:0007669"/>
    <property type="project" value="InterPro"/>
</dbReference>
<evidence type="ECO:0000313" key="4">
    <source>
        <dbReference type="Proteomes" id="UP000198510"/>
    </source>
</evidence>
<reference evidence="3 4" key="1">
    <citation type="submission" date="2016-10" db="EMBL/GenBank/DDBJ databases">
        <authorList>
            <person name="de Groot N.N."/>
        </authorList>
    </citation>
    <scope>NUCLEOTIDE SEQUENCE [LARGE SCALE GENOMIC DNA]</scope>
    <source>
        <strain evidence="3 4">DSM 25186</strain>
    </source>
</reference>
<sequence>MAKKKAFVLRLSPEMMEAVEHWAADEFRSTNGQLEWIVDRALREAGRKYKKADPPSSGASPDTSNSGS</sequence>
<gene>
    <name evidence="3" type="ORF">SAMN05421823_107101</name>
</gene>
<dbReference type="Proteomes" id="UP000198510">
    <property type="component" value="Unassembled WGS sequence"/>
</dbReference>
<feature type="region of interest" description="Disordered" evidence="1">
    <location>
        <begin position="47"/>
        <end position="68"/>
    </location>
</feature>
<feature type="compositionally biased region" description="Polar residues" evidence="1">
    <location>
        <begin position="57"/>
        <end position="68"/>
    </location>
</feature>
<dbReference type="InterPro" id="IPR005569">
    <property type="entry name" value="Arc_DNA-bd_dom"/>
</dbReference>
<dbReference type="InterPro" id="IPR013321">
    <property type="entry name" value="Arc_rbn_hlx_hlx"/>
</dbReference>